<dbReference type="RefSeq" id="XP_021750152.1">
    <property type="nucleotide sequence ID" value="XM_021894460.1"/>
</dbReference>
<feature type="domain" description="DUF985" evidence="1">
    <location>
        <begin position="6"/>
        <end position="163"/>
    </location>
</feature>
<dbReference type="InterPro" id="IPR011051">
    <property type="entry name" value="RmlC_Cupin_sf"/>
</dbReference>
<dbReference type="KEGG" id="cqi:110715843"/>
<evidence type="ECO:0000313" key="2">
    <source>
        <dbReference type="EnsemblPlants" id="AUR62025298-RA:cds"/>
    </source>
</evidence>
<dbReference type="Pfam" id="PF06172">
    <property type="entry name" value="Cupin_5"/>
    <property type="match status" value="1"/>
</dbReference>
<dbReference type="PANTHER" id="PTHR33387">
    <property type="entry name" value="RMLC-LIKE JELLY ROLL FOLD PROTEIN"/>
    <property type="match status" value="1"/>
</dbReference>
<dbReference type="InterPro" id="IPR009327">
    <property type="entry name" value="Cupin_DUF985"/>
</dbReference>
<keyword evidence="3" id="KW-1185">Reference proteome</keyword>
<dbReference type="InterPro" id="IPR014710">
    <property type="entry name" value="RmlC-like_jellyroll"/>
</dbReference>
<dbReference type="PANTHER" id="PTHR33387:SF3">
    <property type="entry name" value="DUF985 DOMAIN-CONTAINING PROTEIN"/>
    <property type="match status" value="1"/>
</dbReference>
<dbReference type="GeneID" id="110715843"/>
<dbReference type="EnsemblPlants" id="AUR62025298-RA">
    <property type="protein sequence ID" value="AUR62025298-RA:cds"/>
    <property type="gene ID" value="AUR62025298"/>
</dbReference>
<name>A0A803M8S2_CHEQI</name>
<dbReference type="OrthoDB" id="6614653at2759"/>
<dbReference type="Gene3D" id="2.60.120.10">
    <property type="entry name" value="Jelly Rolls"/>
    <property type="match status" value="1"/>
</dbReference>
<reference evidence="2" key="2">
    <citation type="submission" date="2021-03" db="UniProtKB">
        <authorList>
            <consortium name="EnsemblPlants"/>
        </authorList>
    </citation>
    <scope>IDENTIFICATION</scope>
</reference>
<organism evidence="2 3">
    <name type="scientific">Chenopodium quinoa</name>
    <name type="common">Quinoa</name>
    <dbReference type="NCBI Taxonomy" id="63459"/>
    <lineage>
        <taxon>Eukaryota</taxon>
        <taxon>Viridiplantae</taxon>
        <taxon>Streptophyta</taxon>
        <taxon>Embryophyta</taxon>
        <taxon>Tracheophyta</taxon>
        <taxon>Spermatophyta</taxon>
        <taxon>Magnoliopsida</taxon>
        <taxon>eudicotyledons</taxon>
        <taxon>Gunneridae</taxon>
        <taxon>Pentapetalae</taxon>
        <taxon>Caryophyllales</taxon>
        <taxon>Chenopodiaceae</taxon>
        <taxon>Chenopodioideae</taxon>
        <taxon>Atripliceae</taxon>
        <taxon>Chenopodium</taxon>
    </lineage>
</organism>
<gene>
    <name evidence="2" type="primary">LOC110715843</name>
</gene>
<sequence length="188" mass="21053">MLRASEIVEKLNLTPHSDGGFYFETFRDNSVSLSKSLLPPQYKVDRAVSTAIYFMLPSGSVAKIHRIPCAETFHHYMGEPITVMELDETNGQVKFTRVGPNLLEDEKPQHTVPPLMWFGSFPTKDITISADGSHIEVTPRDADKYYTLLGVTCAPAFQYEDSESAKRSLLVAKFPKYESLISLLTSSD</sequence>
<evidence type="ECO:0000259" key="1">
    <source>
        <dbReference type="Pfam" id="PF06172"/>
    </source>
</evidence>
<reference evidence="2" key="1">
    <citation type="journal article" date="2017" name="Nature">
        <title>The genome of Chenopodium quinoa.</title>
        <authorList>
            <person name="Jarvis D.E."/>
            <person name="Ho Y.S."/>
            <person name="Lightfoot D.J."/>
            <person name="Schmoeckel S.M."/>
            <person name="Li B."/>
            <person name="Borm T.J.A."/>
            <person name="Ohyanagi H."/>
            <person name="Mineta K."/>
            <person name="Michell C.T."/>
            <person name="Saber N."/>
            <person name="Kharbatia N.M."/>
            <person name="Rupper R.R."/>
            <person name="Sharp A.R."/>
            <person name="Dally N."/>
            <person name="Boughton B.A."/>
            <person name="Woo Y.H."/>
            <person name="Gao G."/>
            <person name="Schijlen E.G.W.M."/>
            <person name="Guo X."/>
            <person name="Momin A.A."/>
            <person name="Negrao S."/>
            <person name="Al-Babili S."/>
            <person name="Gehring C."/>
            <person name="Roessner U."/>
            <person name="Jung C."/>
            <person name="Murphy K."/>
            <person name="Arold S.T."/>
            <person name="Gojobori T."/>
            <person name="van der Linden C.G."/>
            <person name="van Loo E.N."/>
            <person name="Jellen E.N."/>
            <person name="Maughan P.J."/>
            <person name="Tester M."/>
        </authorList>
    </citation>
    <scope>NUCLEOTIDE SEQUENCE [LARGE SCALE GENOMIC DNA]</scope>
    <source>
        <strain evidence="2">cv. PI 614886</strain>
    </source>
</reference>
<dbReference type="AlphaFoldDB" id="A0A803M8S2"/>
<dbReference type="SUPFAM" id="SSF51182">
    <property type="entry name" value="RmlC-like cupins"/>
    <property type="match status" value="1"/>
</dbReference>
<dbReference type="Gramene" id="AUR62025298-RA">
    <property type="protein sequence ID" value="AUR62025298-RA:cds"/>
    <property type="gene ID" value="AUR62025298"/>
</dbReference>
<accession>A0A803M8S2</accession>
<evidence type="ECO:0000313" key="3">
    <source>
        <dbReference type="Proteomes" id="UP000596660"/>
    </source>
</evidence>
<dbReference type="CDD" id="cd06121">
    <property type="entry name" value="cupin_YML079wp"/>
    <property type="match status" value="1"/>
</dbReference>
<proteinExistence type="predicted"/>
<protein>
    <recommendedName>
        <fullName evidence="1">DUF985 domain-containing protein</fullName>
    </recommendedName>
</protein>
<dbReference type="Proteomes" id="UP000596660">
    <property type="component" value="Unplaced"/>
</dbReference>
<dbReference type="InterPro" id="IPR039935">
    <property type="entry name" value="YML079W-like"/>
</dbReference>